<dbReference type="FunFam" id="1.10.10.60:FF:000007">
    <property type="entry name" value="Two-component response regulator"/>
    <property type="match status" value="1"/>
</dbReference>
<feature type="compositionally biased region" description="Basic and acidic residues" evidence="5">
    <location>
        <begin position="77"/>
        <end position="88"/>
    </location>
</feature>
<evidence type="ECO:0000313" key="8">
    <source>
        <dbReference type="Proteomes" id="UP001567538"/>
    </source>
</evidence>
<dbReference type="PANTHER" id="PTHR31499:SF11">
    <property type="entry name" value="MYB FAMILY TRANSCRIPTION FACTOR PHL8"/>
    <property type="match status" value="1"/>
</dbReference>
<feature type="region of interest" description="Disordered" evidence="5">
    <location>
        <begin position="70"/>
        <end position="97"/>
    </location>
</feature>
<evidence type="ECO:0000259" key="6">
    <source>
        <dbReference type="Pfam" id="PF14379"/>
    </source>
</evidence>
<dbReference type="InterPro" id="IPR006447">
    <property type="entry name" value="Myb_dom_plants"/>
</dbReference>
<gene>
    <name evidence="7" type="ORF">AAHA92_28057</name>
</gene>
<evidence type="ECO:0000313" key="7">
    <source>
        <dbReference type="EMBL" id="KAL1539438.1"/>
    </source>
</evidence>
<accession>A0ABD1G8P6</accession>
<comment type="caution">
    <text evidence="7">The sequence shown here is derived from an EMBL/GenBank/DDBJ whole genome shotgun (WGS) entry which is preliminary data.</text>
</comment>
<dbReference type="Proteomes" id="UP001567538">
    <property type="component" value="Unassembled WGS sequence"/>
</dbReference>
<dbReference type="SUPFAM" id="SSF46689">
    <property type="entry name" value="Homeodomain-like"/>
    <property type="match status" value="1"/>
</dbReference>
<comment type="subcellular location">
    <subcellularLocation>
        <location evidence="1">Nucleus</location>
    </subcellularLocation>
</comment>
<proteinExistence type="predicted"/>
<name>A0ABD1G8P6_SALDI</name>
<protein>
    <submittedName>
        <fullName evidence="7">Myb family transcription factor PHL8-like isoform X2</fullName>
    </submittedName>
</protein>
<evidence type="ECO:0000256" key="1">
    <source>
        <dbReference type="ARBA" id="ARBA00004123"/>
    </source>
</evidence>
<dbReference type="EMBL" id="JBEAFC010000010">
    <property type="protein sequence ID" value="KAL1539438.1"/>
    <property type="molecule type" value="Genomic_DNA"/>
</dbReference>
<dbReference type="PANTHER" id="PTHR31499">
    <property type="entry name" value="MYB FAMILY TRANSCRIPTION FACTOR PHL11"/>
    <property type="match status" value="1"/>
</dbReference>
<organism evidence="7 8">
    <name type="scientific">Salvia divinorum</name>
    <name type="common">Maria pastora</name>
    <name type="synonym">Diviner's sage</name>
    <dbReference type="NCBI Taxonomy" id="28513"/>
    <lineage>
        <taxon>Eukaryota</taxon>
        <taxon>Viridiplantae</taxon>
        <taxon>Streptophyta</taxon>
        <taxon>Embryophyta</taxon>
        <taxon>Tracheophyta</taxon>
        <taxon>Spermatophyta</taxon>
        <taxon>Magnoliopsida</taxon>
        <taxon>eudicotyledons</taxon>
        <taxon>Gunneridae</taxon>
        <taxon>Pentapetalae</taxon>
        <taxon>asterids</taxon>
        <taxon>lamiids</taxon>
        <taxon>Lamiales</taxon>
        <taxon>Lamiaceae</taxon>
        <taxon>Nepetoideae</taxon>
        <taxon>Mentheae</taxon>
        <taxon>Salviinae</taxon>
        <taxon>Salvia</taxon>
        <taxon>Salvia subgen. Calosphace</taxon>
    </lineage>
</organism>
<dbReference type="NCBIfam" id="TIGR01557">
    <property type="entry name" value="myb_SHAQKYF"/>
    <property type="match status" value="1"/>
</dbReference>
<keyword evidence="4" id="KW-0539">Nucleus</keyword>
<dbReference type="AlphaFoldDB" id="A0ABD1G8P6"/>
<keyword evidence="2" id="KW-0805">Transcription regulation</keyword>
<keyword evidence="8" id="KW-1185">Reference proteome</keyword>
<dbReference type="GO" id="GO:0005634">
    <property type="term" value="C:nucleus"/>
    <property type="evidence" value="ECO:0007669"/>
    <property type="project" value="UniProtKB-SubCell"/>
</dbReference>
<dbReference type="Pfam" id="PF14379">
    <property type="entry name" value="Myb_CC_LHEQLE"/>
    <property type="match status" value="1"/>
</dbReference>
<evidence type="ECO:0000256" key="5">
    <source>
        <dbReference type="SAM" id="MobiDB-lite"/>
    </source>
</evidence>
<sequence>MSSHSKEMRLVLSGDAKPRLRWTWELHHQFLAAIEQLGGVEKATPKSLMRVMAVDGLTLYHLKSHLQKFRMGRSHQNKQETKCGEKTSRHPTNKTSFDSTAKENLQMTRALQVQMEVQRKLHEQIEAQKHLQLRVEAQGKFLQRVLRKAQETISEYGSCSIEAENARAQLADLVSMADSSKNDARNQVLGHHGHGAVDQSFLSLSLHPARESVDEESLNEFGCVPKFIDLNS</sequence>
<dbReference type="InterPro" id="IPR025756">
    <property type="entry name" value="Myb_CC_LHEQLE"/>
</dbReference>
<evidence type="ECO:0000256" key="4">
    <source>
        <dbReference type="ARBA" id="ARBA00023242"/>
    </source>
</evidence>
<keyword evidence="3" id="KW-0804">Transcription</keyword>
<dbReference type="InterPro" id="IPR046955">
    <property type="entry name" value="PHR1-like"/>
</dbReference>
<evidence type="ECO:0000256" key="3">
    <source>
        <dbReference type="ARBA" id="ARBA00023163"/>
    </source>
</evidence>
<evidence type="ECO:0000256" key="2">
    <source>
        <dbReference type="ARBA" id="ARBA00023015"/>
    </source>
</evidence>
<feature type="domain" description="MYB-CC type transcription factor LHEQLE-containing" evidence="6">
    <location>
        <begin position="106"/>
        <end position="152"/>
    </location>
</feature>
<dbReference type="Gene3D" id="1.10.10.60">
    <property type="entry name" value="Homeodomain-like"/>
    <property type="match status" value="1"/>
</dbReference>
<dbReference type="InterPro" id="IPR009057">
    <property type="entry name" value="Homeodomain-like_sf"/>
</dbReference>
<reference evidence="7 8" key="1">
    <citation type="submission" date="2024-06" db="EMBL/GenBank/DDBJ databases">
        <title>A chromosome level genome sequence of Diviner's sage (Salvia divinorum).</title>
        <authorList>
            <person name="Ford S.A."/>
            <person name="Ro D.-K."/>
            <person name="Ness R.W."/>
            <person name="Phillips M.A."/>
        </authorList>
    </citation>
    <scope>NUCLEOTIDE SEQUENCE [LARGE SCALE GENOMIC DNA]</scope>
    <source>
        <strain evidence="7">SAF-2024a</strain>
        <tissue evidence="7">Leaf</tissue>
    </source>
</reference>